<keyword evidence="3" id="KW-0687">Ribonucleoprotein</keyword>
<dbReference type="GO" id="GO:0006412">
    <property type="term" value="P:translation"/>
    <property type="evidence" value="ECO:0007669"/>
    <property type="project" value="InterPro"/>
</dbReference>
<dbReference type="EMBL" id="LAYC01000001">
    <property type="protein sequence ID" value="KYK61887.1"/>
    <property type="molecule type" value="Genomic_DNA"/>
</dbReference>
<dbReference type="Proteomes" id="UP000076580">
    <property type="component" value="Chromosome 01"/>
</dbReference>
<evidence type="ECO:0000313" key="7">
    <source>
        <dbReference type="Proteomes" id="UP000076580"/>
    </source>
</evidence>
<reference evidence="6 7" key="1">
    <citation type="journal article" date="2016" name="Sci. Rep.">
        <title>Insights into Adaptations to a Near-Obligate Nematode Endoparasitic Lifestyle from the Finished Genome of Drechmeria coniospora.</title>
        <authorList>
            <person name="Zhang L."/>
            <person name="Zhou Z."/>
            <person name="Guo Q."/>
            <person name="Fokkens L."/>
            <person name="Miskei M."/>
            <person name="Pocsi I."/>
            <person name="Zhang W."/>
            <person name="Chen M."/>
            <person name="Wang L."/>
            <person name="Sun Y."/>
            <person name="Donzelli B.G."/>
            <person name="Gibson D.M."/>
            <person name="Nelson D.R."/>
            <person name="Luo J.G."/>
            <person name="Rep M."/>
            <person name="Liu H."/>
            <person name="Yang S."/>
            <person name="Wang J."/>
            <person name="Krasnoff S.B."/>
            <person name="Xu Y."/>
            <person name="Molnar I."/>
            <person name="Lin M."/>
        </authorList>
    </citation>
    <scope>NUCLEOTIDE SEQUENCE [LARGE SCALE GENOMIC DNA]</scope>
    <source>
        <strain evidence="6 7">ARSEF 6962</strain>
    </source>
</reference>
<comment type="similarity">
    <text evidence="1">Belongs to the eukaryotic ribosomal protein eL28 family.</text>
</comment>
<organism evidence="6 7">
    <name type="scientific">Drechmeria coniospora</name>
    <name type="common">Nematophagous fungus</name>
    <name type="synonym">Meria coniospora</name>
    <dbReference type="NCBI Taxonomy" id="98403"/>
    <lineage>
        <taxon>Eukaryota</taxon>
        <taxon>Fungi</taxon>
        <taxon>Dikarya</taxon>
        <taxon>Ascomycota</taxon>
        <taxon>Pezizomycotina</taxon>
        <taxon>Sordariomycetes</taxon>
        <taxon>Hypocreomycetidae</taxon>
        <taxon>Hypocreales</taxon>
        <taxon>Ophiocordycipitaceae</taxon>
        <taxon>Drechmeria</taxon>
    </lineage>
</organism>
<dbReference type="Gene3D" id="3.30.390.110">
    <property type="match status" value="1"/>
</dbReference>
<dbReference type="InParanoid" id="A0A151GXR4"/>
<dbReference type="GO" id="GO:0005840">
    <property type="term" value="C:ribosome"/>
    <property type="evidence" value="ECO:0007669"/>
    <property type="project" value="UniProtKB-KW"/>
</dbReference>
<gene>
    <name evidence="6" type="ORF">DCS_03031</name>
</gene>
<dbReference type="GO" id="GO:0003735">
    <property type="term" value="F:structural constituent of ribosome"/>
    <property type="evidence" value="ECO:0007669"/>
    <property type="project" value="InterPro"/>
</dbReference>
<evidence type="ECO:0000313" key="6">
    <source>
        <dbReference type="EMBL" id="KYK61887.1"/>
    </source>
</evidence>
<feature type="domain" description="Ribosomal eL28/Mak16" evidence="5">
    <location>
        <begin position="44"/>
        <end position="155"/>
    </location>
</feature>
<name>A0A151GXR4_DRECN</name>
<evidence type="ECO:0000256" key="1">
    <source>
        <dbReference type="ARBA" id="ARBA00007926"/>
    </source>
</evidence>
<dbReference type="RefSeq" id="XP_040661239.1">
    <property type="nucleotide sequence ID" value="XM_040800356.1"/>
</dbReference>
<dbReference type="PANTHER" id="PTHR10544">
    <property type="entry name" value="60S RIBOSOMAL PROTEIN L28"/>
    <property type="match status" value="1"/>
</dbReference>
<evidence type="ECO:0000256" key="2">
    <source>
        <dbReference type="ARBA" id="ARBA00022980"/>
    </source>
</evidence>
<evidence type="ECO:0000256" key="3">
    <source>
        <dbReference type="ARBA" id="ARBA00023274"/>
    </source>
</evidence>
<feature type="region of interest" description="Disordered" evidence="4">
    <location>
        <begin position="153"/>
        <end position="180"/>
    </location>
</feature>
<dbReference type="GO" id="GO:1990904">
    <property type="term" value="C:ribonucleoprotein complex"/>
    <property type="evidence" value="ECO:0007669"/>
    <property type="project" value="UniProtKB-KW"/>
</dbReference>
<dbReference type="AlphaFoldDB" id="A0A151GXR4"/>
<sequence>MASPALPNISADLIWEIVRECNPSAEPEAWTRRTNADGETCAGNNNSFLVKSNCAGGVQFSRDPLNLTNKNSRKHAGFVNDKAIGVVANEKGGVTVISKKTANPTRPAQTFVKATYGGNKSNRKSYKAVANQAAKSGYRSDLRSAAVERVSAIRRTQLPVKADPEPKLRGNKAKKAAESS</sequence>
<dbReference type="Pfam" id="PF01778">
    <property type="entry name" value="Ribosomal_L28e"/>
    <property type="match status" value="1"/>
</dbReference>
<protein>
    <recommendedName>
        <fullName evidence="5">Ribosomal eL28/Mak16 domain-containing protein</fullName>
    </recommendedName>
</protein>
<dbReference type="GeneID" id="63715674"/>
<keyword evidence="2" id="KW-0689">Ribosomal protein</keyword>
<proteinExistence type="inferred from homology"/>
<evidence type="ECO:0000259" key="5">
    <source>
        <dbReference type="Pfam" id="PF01778"/>
    </source>
</evidence>
<comment type="caution">
    <text evidence="6">The sequence shown here is derived from an EMBL/GenBank/DDBJ whole genome shotgun (WGS) entry which is preliminary data.</text>
</comment>
<dbReference type="InterPro" id="IPR029004">
    <property type="entry name" value="Ribosomal_eL28/Mak16"/>
</dbReference>
<accession>A0A151GXR4</accession>
<dbReference type="InterPro" id="IPR002672">
    <property type="entry name" value="Ribosomal_eL28"/>
</dbReference>
<dbReference type="STRING" id="98403.A0A151GXR4"/>
<evidence type="ECO:0000256" key="4">
    <source>
        <dbReference type="SAM" id="MobiDB-lite"/>
    </source>
</evidence>
<keyword evidence="7" id="KW-1185">Reference proteome</keyword>